<feature type="compositionally biased region" description="Basic and acidic residues" evidence="11">
    <location>
        <begin position="122"/>
        <end position="146"/>
    </location>
</feature>
<evidence type="ECO:0000256" key="10">
    <source>
        <dbReference type="ARBA" id="ARBA00025631"/>
    </source>
</evidence>
<dbReference type="AlphaFoldDB" id="A0A6P8LRQ7"/>
<comment type="function">
    <text evidence="10">Component of the transition zone in primary cilia. Required for ciliogenesis.</text>
</comment>
<evidence type="ECO:0000256" key="12">
    <source>
        <dbReference type="SAM" id="Phobius"/>
    </source>
</evidence>
<evidence type="ECO:0000256" key="2">
    <source>
        <dbReference type="ARBA" id="ARBA00004141"/>
    </source>
</evidence>
<accession>A0A6P8LRQ7</accession>
<comment type="similarity">
    <text evidence="3">Belongs to the TMEM237 family.</text>
</comment>
<protein>
    <submittedName>
        <fullName evidence="14">Uncharacterized protein LOC100748701 isoform X1</fullName>
    </submittedName>
</protein>
<feature type="compositionally biased region" description="Low complexity" evidence="11">
    <location>
        <begin position="23"/>
        <end position="39"/>
    </location>
</feature>
<dbReference type="Proteomes" id="UP000515180">
    <property type="component" value="Unplaced"/>
</dbReference>
<evidence type="ECO:0000313" key="13">
    <source>
        <dbReference type="Proteomes" id="UP000515180"/>
    </source>
</evidence>
<keyword evidence="13" id="KW-1185">Reference proteome</keyword>
<keyword evidence="5" id="KW-0970">Cilium biogenesis/degradation</keyword>
<dbReference type="PANTHER" id="PTHR28388:SF1">
    <property type="entry name" value="TRANSMEMBRANE PROTEIN 237"/>
    <property type="match status" value="1"/>
</dbReference>
<feature type="compositionally biased region" description="Basic and acidic residues" evidence="11">
    <location>
        <begin position="58"/>
        <end position="67"/>
    </location>
</feature>
<feature type="compositionally biased region" description="Basic and acidic residues" evidence="11">
    <location>
        <begin position="90"/>
        <end position="113"/>
    </location>
</feature>
<evidence type="ECO:0000256" key="8">
    <source>
        <dbReference type="ARBA" id="ARBA00023136"/>
    </source>
</evidence>
<feature type="region of interest" description="Disordered" evidence="11">
    <location>
        <begin position="1"/>
        <end position="161"/>
    </location>
</feature>
<evidence type="ECO:0000256" key="3">
    <source>
        <dbReference type="ARBA" id="ARBA00008783"/>
    </source>
</evidence>
<feature type="compositionally biased region" description="Basic and acidic residues" evidence="11">
    <location>
        <begin position="1"/>
        <end position="22"/>
    </location>
</feature>
<dbReference type="Pfam" id="PF15383">
    <property type="entry name" value="TMEM237"/>
    <property type="match status" value="1"/>
</dbReference>
<evidence type="ECO:0000256" key="1">
    <source>
        <dbReference type="ARBA" id="ARBA00004138"/>
    </source>
</evidence>
<dbReference type="OrthoDB" id="550113at2759"/>
<feature type="compositionally biased region" description="Polar residues" evidence="11">
    <location>
        <begin position="41"/>
        <end position="57"/>
    </location>
</feature>
<evidence type="ECO:0000256" key="5">
    <source>
        <dbReference type="ARBA" id="ARBA00022794"/>
    </source>
</evidence>
<dbReference type="GO" id="GO:0035869">
    <property type="term" value="C:ciliary transition zone"/>
    <property type="evidence" value="ECO:0007669"/>
    <property type="project" value="TreeGrafter"/>
</dbReference>
<proteinExistence type="inferred from homology"/>
<dbReference type="GO" id="GO:0016020">
    <property type="term" value="C:membrane"/>
    <property type="evidence" value="ECO:0007669"/>
    <property type="project" value="UniProtKB-SubCell"/>
</dbReference>
<sequence length="456" mass="53569">MNRTNERVLKRRSNPEVSRRNDSSSSEESSSVTESTEYSPYVQNTSTPLRPRWTNSEETNRFRRGQGDIDDAEEVSSDKKGSKKFQRRKEHVDRKRYQDNRERIVEKQRGGHDRRNKRRHDRRSEDAANKRRKETSSSESSDKSYNESDLEQSKRKRRDLVGDNELPITEILRRSQENARTKYEHQVPLPVLTTDKVYVQHRGGFSTMKINQTKGFPSDKKTERASSVDIHDEDNSPPIKVAIMLQQFWKNTGLLYQGLLGGMALTHFIMVCFHYFIKENLSIIVFYLLSNLFFFQLHVFFNNSIEFIAKYSPFCEIYTNIFSFLIAMCIVSTFDKFDLARFDVEHLRELYFDHNKAIIAVPLYLVVFCLHQIGAETDDQLNLIHYYNSNHTVWQNVTNVQSLLDDLNSWQRISMSKDLLAVFAWLFVSLGTKDDSFLTYLQSMEKYADDIESSRR</sequence>
<dbReference type="PANTHER" id="PTHR28388">
    <property type="entry name" value="TRANSMEMBRANE PROTEIN 237"/>
    <property type="match status" value="1"/>
</dbReference>
<keyword evidence="9" id="KW-0966">Cell projection</keyword>
<feature type="transmembrane region" description="Helical" evidence="12">
    <location>
        <begin position="254"/>
        <end position="277"/>
    </location>
</feature>
<name>A0A6P8LRQ7_BOMIM</name>
<dbReference type="InterPro" id="IPR029409">
    <property type="entry name" value="TMEM237"/>
</dbReference>
<keyword evidence="4 12" id="KW-0812">Transmembrane</keyword>
<evidence type="ECO:0000256" key="11">
    <source>
        <dbReference type="SAM" id="MobiDB-lite"/>
    </source>
</evidence>
<organism evidence="13 14">
    <name type="scientific">Bombus impatiens</name>
    <name type="common">Bumblebee</name>
    <dbReference type="NCBI Taxonomy" id="132113"/>
    <lineage>
        <taxon>Eukaryota</taxon>
        <taxon>Metazoa</taxon>
        <taxon>Ecdysozoa</taxon>
        <taxon>Arthropoda</taxon>
        <taxon>Hexapoda</taxon>
        <taxon>Insecta</taxon>
        <taxon>Pterygota</taxon>
        <taxon>Neoptera</taxon>
        <taxon>Endopterygota</taxon>
        <taxon>Hymenoptera</taxon>
        <taxon>Apocrita</taxon>
        <taxon>Aculeata</taxon>
        <taxon>Apoidea</taxon>
        <taxon>Anthophila</taxon>
        <taxon>Apidae</taxon>
        <taxon>Bombus</taxon>
        <taxon>Pyrobombus</taxon>
    </lineage>
</organism>
<evidence type="ECO:0000313" key="14">
    <source>
        <dbReference type="RefSeq" id="XP_033177414.1"/>
    </source>
</evidence>
<dbReference type="RefSeq" id="XP_033177414.1">
    <property type="nucleotide sequence ID" value="XM_033321523.1"/>
</dbReference>
<feature type="compositionally biased region" description="Basic and acidic residues" evidence="11">
    <location>
        <begin position="217"/>
        <end position="231"/>
    </location>
</feature>
<dbReference type="GeneID" id="100748701"/>
<keyword evidence="6 12" id="KW-1133">Transmembrane helix</keyword>
<evidence type="ECO:0000256" key="6">
    <source>
        <dbReference type="ARBA" id="ARBA00022989"/>
    </source>
</evidence>
<dbReference type="GO" id="GO:0060271">
    <property type="term" value="P:cilium assembly"/>
    <property type="evidence" value="ECO:0007669"/>
    <property type="project" value="TreeGrafter"/>
</dbReference>
<feature type="transmembrane region" description="Helical" evidence="12">
    <location>
        <begin position="317"/>
        <end position="337"/>
    </location>
</feature>
<reference evidence="14" key="1">
    <citation type="submission" date="2025-08" db="UniProtKB">
        <authorList>
            <consortium name="RefSeq"/>
        </authorList>
    </citation>
    <scope>IDENTIFICATION</scope>
</reference>
<evidence type="ECO:0000256" key="4">
    <source>
        <dbReference type="ARBA" id="ARBA00022692"/>
    </source>
</evidence>
<feature type="transmembrane region" description="Helical" evidence="12">
    <location>
        <begin position="283"/>
        <end position="305"/>
    </location>
</feature>
<comment type="subcellular location">
    <subcellularLocation>
        <location evidence="1">Cell projection</location>
        <location evidence="1">Cilium</location>
    </subcellularLocation>
    <subcellularLocation>
        <location evidence="2">Membrane</location>
        <topology evidence="2">Multi-pass membrane protein</topology>
    </subcellularLocation>
</comment>
<keyword evidence="7" id="KW-0969">Cilium</keyword>
<gene>
    <name evidence="14" type="primary">LOC100748701</name>
</gene>
<feature type="region of interest" description="Disordered" evidence="11">
    <location>
        <begin position="210"/>
        <end position="231"/>
    </location>
</feature>
<evidence type="ECO:0000256" key="7">
    <source>
        <dbReference type="ARBA" id="ARBA00023069"/>
    </source>
</evidence>
<evidence type="ECO:0000256" key="9">
    <source>
        <dbReference type="ARBA" id="ARBA00023273"/>
    </source>
</evidence>
<keyword evidence="8 12" id="KW-0472">Membrane</keyword>